<keyword evidence="2" id="KW-1185">Reference proteome</keyword>
<dbReference type="RefSeq" id="XP_044548926.1">
    <property type="nucleotide sequence ID" value="XM_044694239.1"/>
</dbReference>
<dbReference type="Proteomes" id="UP000816034">
    <property type="component" value="Unassembled WGS sequence"/>
</dbReference>
<comment type="caution">
    <text evidence="1">The sequence shown here is derived from an EMBL/GenBank/DDBJ whole genome shotgun (WGS) entry which is preliminary data.</text>
</comment>
<dbReference type="EMBL" id="PYSW02000021">
    <property type="protein sequence ID" value="KAG2383247.1"/>
    <property type="molecule type" value="Genomic_DNA"/>
</dbReference>
<sequence length="260" mass="31377">MPLEAGWFYDHYFEKKDSTFKQTKSDEKGHQDQLPFISDKELLEKEERRRRYTKGKYEILKADAEVALQLQEDLLFQFYEEDMRMNYIQSRREEIRAKLKERQDKRERLERSLMIDIPNHAQRERLNKLKDREHLTNSLNVFSNIDSKEFSPGASKRSTLNPTYDETYLTYITNNKEQLLAQHLHRDRDRQFHSLQKSIRMTLEEDVGTPFIKSKKQKEKTRQKMQEMKDKQKLGLIAPQHEVTEALSLMDRFEEGYYSD</sequence>
<dbReference type="AlphaFoldDB" id="A0AA88GRJ7"/>
<dbReference type="GeneID" id="68097039"/>
<evidence type="ECO:0000313" key="2">
    <source>
        <dbReference type="Proteomes" id="UP000816034"/>
    </source>
</evidence>
<proteinExistence type="predicted"/>
<evidence type="ECO:0000313" key="1">
    <source>
        <dbReference type="EMBL" id="KAG2383247.1"/>
    </source>
</evidence>
<accession>A0AA88GRJ7</accession>
<protein>
    <submittedName>
        <fullName evidence="1">Uncharacterized protein</fullName>
    </submittedName>
</protein>
<reference evidence="1 2" key="1">
    <citation type="journal article" date="2018" name="BMC Genomics">
        <title>The genome of Naegleria lovaniensis, the basis for a comparative approach to unravel pathogenicity factors of the human pathogenic amoeba N. fowleri.</title>
        <authorList>
            <person name="Liechti N."/>
            <person name="Schurch N."/>
            <person name="Bruggmann R."/>
            <person name="Wittwer M."/>
        </authorList>
    </citation>
    <scope>NUCLEOTIDE SEQUENCE [LARGE SCALE GENOMIC DNA]</scope>
    <source>
        <strain evidence="1 2">ATCC 30569</strain>
    </source>
</reference>
<organism evidence="1 2">
    <name type="scientific">Naegleria lovaniensis</name>
    <name type="common">Amoeba</name>
    <dbReference type="NCBI Taxonomy" id="51637"/>
    <lineage>
        <taxon>Eukaryota</taxon>
        <taxon>Discoba</taxon>
        <taxon>Heterolobosea</taxon>
        <taxon>Tetramitia</taxon>
        <taxon>Eutetramitia</taxon>
        <taxon>Vahlkampfiidae</taxon>
        <taxon>Naegleria</taxon>
    </lineage>
</organism>
<gene>
    <name evidence="1" type="ORF">C9374_004584</name>
</gene>
<name>A0AA88GRJ7_NAELO</name>